<dbReference type="InterPro" id="IPR038805">
    <property type="entry name" value="TMEM139"/>
</dbReference>
<dbReference type="Proteomes" id="UP000694403">
    <property type="component" value="Unplaced"/>
</dbReference>
<protein>
    <submittedName>
        <fullName evidence="1">Transmembrane protein 139</fullName>
    </submittedName>
</protein>
<keyword evidence="2" id="KW-1185">Reference proteome</keyword>
<accession>A0A8C3SS81</accession>
<name>A0A8C3SS81_CHESE</name>
<evidence type="ECO:0000313" key="1">
    <source>
        <dbReference type="Ensembl" id="ENSCSRP00000018561.1"/>
    </source>
</evidence>
<dbReference type="AlphaFoldDB" id="A0A8C3SS81"/>
<sequence>MWVESHWRGIRQALLFVFTAALLIGVTMLAISSNINPVGFFFLGVGGVCLIGYLLSVFVECFLKHQRPQDTNQAATRRQSQSQAGVNAAYEAPAYEEVVTMTPAPTVWTITSNSGTVPSAVGEPPPYSVVIEPPSMAETGAETFSVSVASGIRRASEADAGSRLHLRLVLPPRIQRFVSDIHDVKGAEERLERLEPLTPPPAYESPTDDDVFEEAFQPSRQ</sequence>
<dbReference type="PANTHER" id="PTHR36294">
    <property type="entry name" value="TRANSMEMBRANE PROTEIN 139"/>
    <property type="match status" value="1"/>
</dbReference>
<dbReference type="OrthoDB" id="9451194at2759"/>
<organism evidence="1 2">
    <name type="scientific">Chelydra serpentina</name>
    <name type="common">Snapping turtle</name>
    <name type="synonym">Testudo serpentina</name>
    <dbReference type="NCBI Taxonomy" id="8475"/>
    <lineage>
        <taxon>Eukaryota</taxon>
        <taxon>Metazoa</taxon>
        <taxon>Chordata</taxon>
        <taxon>Craniata</taxon>
        <taxon>Vertebrata</taxon>
        <taxon>Euteleostomi</taxon>
        <taxon>Archelosauria</taxon>
        <taxon>Testudinata</taxon>
        <taxon>Testudines</taxon>
        <taxon>Cryptodira</taxon>
        <taxon>Durocryptodira</taxon>
        <taxon>Americhelydia</taxon>
        <taxon>Chelydroidea</taxon>
        <taxon>Chelydridae</taxon>
        <taxon>Chelydra</taxon>
    </lineage>
</organism>
<reference evidence="1" key="1">
    <citation type="submission" date="2025-08" db="UniProtKB">
        <authorList>
            <consortium name="Ensembl"/>
        </authorList>
    </citation>
    <scope>IDENTIFICATION</scope>
</reference>
<dbReference type="Ensembl" id="ENSCSRT00000019415.1">
    <property type="protein sequence ID" value="ENSCSRP00000018561.1"/>
    <property type="gene ID" value="ENSCSRG00000014231.1"/>
</dbReference>
<reference evidence="1" key="2">
    <citation type="submission" date="2025-09" db="UniProtKB">
        <authorList>
            <consortium name="Ensembl"/>
        </authorList>
    </citation>
    <scope>IDENTIFICATION</scope>
</reference>
<dbReference type="PANTHER" id="PTHR36294:SF1">
    <property type="entry name" value="TRANSMEMBRANE PROTEIN 139"/>
    <property type="match status" value="1"/>
</dbReference>
<evidence type="ECO:0000313" key="2">
    <source>
        <dbReference type="Proteomes" id="UP000694403"/>
    </source>
</evidence>
<proteinExistence type="predicted"/>
<dbReference type="Pfam" id="PF15345">
    <property type="entry name" value="TMEM51"/>
    <property type="match status" value="1"/>
</dbReference>